<dbReference type="InterPro" id="IPR001034">
    <property type="entry name" value="DeoR_HTH"/>
</dbReference>
<proteinExistence type="predicted"/>
<dbReference type="InterPro" id="IPR013196">
    <property type="entry name" value="HTH_11"/>
</dbReference>
<dbReference type="AlphaFoldDB" id="A0A0A0CZ58"/>
<evidence type="ECO:0000256" key="2">
    <source>
        <dbReference type="ARBA" id="ARBA00023163"/>
    </source>
</evidence>
<dbReference type="InterPro" id="IPR036390">
    <property type="entry name" value="WH_DNA-bd_sf"/>
</dbReference>
<protein>
    <submittedName>
        <fullName evidence="4">DeoR faimly transcriptional regulator</fullName>
    </submittedName>
</protein>
<dbReference type="InterPro" id="IPR036388">
    <property type="entry name" value="WH-like_DNA-bd_sf"/>
</dbReference>
<feature type="non-terminal residue" evidence="4">
    <location>
        <position position="43"/>
    </location>
</feature>
<dbReference type="Gene3D" id="1.10.10.10">
    <property type="entry name" value="Winged helix-like DNA-binding domain superfamily/Winged helix DNA-binding domain"/>
    <property type="match status" value="1"/>
</dbReference>
<dbReference type="Proteomes" id="UP000029995">
    <property type="component" value="Unassembled WGS sequence"/>
</dbReference>
<evidence type="ECO:0000256" key="1">
    <source>
        <dbReference type="ARBA" id="ARBA00023015"/>
    </source>
</evidence>
<dbReference type="RefSeq" id="WP_034846854.1">
    <property type="nucleotide sequence ID" value="NZ_JANX01000618.1"/>
</dbReference>
<keyword evidence="2" id="KW-0804">Transcription</keyword>
<dbReference type="OrthoDB" id="9807255at2"/>
<accession>A0A0A0CZ58</accession>
<dbReference type="SUPFAM" id="SSF46785">
    <property type="entry name" value="Winged helix' DNA-binding domain"/>
    <property type="match status" value="1"/>
</dbReference>
<dbReference type="Pfam" id="PF08279">
    <property type="entry name" value="HTH_11"/>
    <property type="match status" value="1"/>
</dbReference>
<evidence type="ECO:0000313" key="4">
    <source>
        <dbReference type="EMBL" id="KGM31039.1"/>
    </source>
</evidence>
<comment type="caution">
    <text evidence="4">The sequence shown here is derived from an EMBL/GenBank/DDBJ whole genome shotgun (WGS) entry which is preliminary data.</text>
</comment>
<name>A0A0A0CZ58_9PROT</name>
<evidence type="ECO:0000259" key="3">
    <source>
        <dbReference type="PROSITE" id="PS51000"/>
    </source>
</evidence>
<dbReference type="GO" id="GO:0003700">
    <property type="term" value="F:DNA-binding transcription factor activity"/>
    <property type="evidence" value="ECO:0007669"/>
    <property type="project" value="InterPro"/>
</dbReference>
<reference evidence="4 5" key="1">
    <citation type="submission" date="2014-01" db="EMBL/GenBank/DDBJ databases">
        <title>Genome sequence determination for a cystic fibrosis isolate, Inquilinus limosus.</title>
        <authorList>
            <person name="Pino M."/>
            <person name="Di Conza J."/>
            <person name="Gutkind G."/>
        </authorList>
    </citation>
    <scope>NUCLEOTIDE SEQUENCE [LARGE SCALE GENOMIC DNA]</scope>
    <source>
        <strain evidence="4 5">MP06</strain>
    </source>
</reference>
<evidence type="ECO:0000313" key="5">
    <source>
        <dbReference type="Proteomes" id="UP000029995"/>
    </source>
</evidence>
<sequence>MRRADRLIQILLLMRGRALVTAQQLAEALEVSERTVYRDMADL</sequence>
<dbReference type="EMBL" id="JANX01000618">
    <property type="protein sequence ID" value="KGM31039.1"/>
    <property type="molecule type" value="Genomic_DNA"/>
</dbReference>
<organism evidence="4 5">
    <name type="scientific">Inquilinus limosus MP06</name>
    <dbReference type="NCBI Taxonomy" id="1398085"/>
    <lineage>
        <taxon>Bacteria</taxon>
        <taxon>Pseudomonadati</taxon>
        <taxon>Pseudomonadota</taxon>
        <taxon>Alphaproteobacteria</taxon>
        <taxon>Rhodospirillales</taxon>
        <taxon>Rhodospirillaceae</taxon>
        <taxon>Inquilinus</taxon>
    </lineage>
</organism>
<feature type="domain" description="HTH deoR-type" evidence="3">
    <location>
        <begin position="3"/>
        <end position="43"/>
    </location>
</feature>
<dbReference type="PROSITE" id="PS51000">
    <property type="entry name" value="HTH_DEOR_2"/>
    <property type="match status" value="1"/>
</dbReference>
<gene>
    <name evidence="4" type="ORF">P409_29555</name>
</gene>
<keyword evidence="1" id="KW-0805">Transcription regulation</keyword>